<dbReference type="EMBL" id="JBHFFA010000006">
    <property type="protein sequence ID" value="KAL2619821.1"/>
    <property type="molecule type" value="Genomic_DNA"/>
</dbReference>
<comment type="caution">
    <text evidence="1">The sequence shown here is derived from an EMBL/GenBank/DDBJ whole genome shotgun (WGS) entry which is preliminary data.</text>
</comment>
<gene>
    <name evidence="1" type="ORF">R1flu_000026</name>
</gene>
<name>A0ABD1XZ89_9MARC</name>
<accession>A0ABD1XZ89</accession>
<reference evidence="1 2" key="1">
    <citation type="submission" date="2024-09" db="EMBL/GenBank/DDBJ databases">
        <title>Chromosome-scale assembly of Riccia fluitans.</title>
        <authorList>
            <person name="Paukszto L."/>
            <person name="Sawicki J."/>
            <person name="Karawczyk K."/>
            <person name="Piernik-Szablinska J."/>
            <person name="Szczecinska M."/>
            <person name="Mazdziarz M."/>
        </authorList>
    </citation>
    <scope>NUCLEOTIDE SEQUENCE [LARGE SCALE GENOMIC DNA]</scope>
    <source>
        <strain evidence="1">Rf_01</strain>
        <tissue evidence="1">Aerial parts of the thallus</tissue>
    </source>
</reference>
<proteinExistence type="predicted"/>
<evidence type="ECO:0000313" key="1">
    <source>
        <dbReference type="EMBL" id="KAL2619821.1"/>
    </source>
</evidence>
<keyword evidence="2" id="KW-1185">Reference proteome</keyword>
<sequence>MGAMHQETNWFDLFVMEVYGNMRFRRIMRMDKDSFSNCYNFLKELVISFEAPISLVIEVEHLRRCATEAMWICSDRDL</sequence>
<dbReference type="Proteomes" id="UP001605036">
    <property type="component" value="Unassembled WGS sequence"/>
</dbReference>
<protein>
    <submittedName>
        <fullName evidence="1">Uncharacterized protein</fullName>
    </submittedName>
</protein>
<organism evidence="1 2">
    <name type="scientific">Riccia fluitans</name>
    <dbReference type="NCBI Taxonomy" id="41844"/>
    <lineage>
        <taxon>Eukaryota</taxon>
        <taxon>Viridiplantae</taxon>
        <taxon>Streptophyta</taxon>
        <taxon>Embryophyta</taxon>
        <taxon>Marchantiophyta</taxon>
        <taxon>Marchantiopsida</taxon>
        <taxon>Marchantiidae</taxon>
        <taxon>Marchantiales</taxon>
        <taxon>Ricciaceae</taxon>
        <taxon>Riccia</taxon>
    </lineage>
</organism>
<dbReference type="AlphaFoldDB" id="A0ABD1XZ89"/>
<evidence type="ECO:0000313" key="2">
    <source>
        <dbReference type="Proteomes" id="UP001605036"/>
    </source>
</evidence>